<proteinExistence type="predicted"/>
<dbReference type="AlphaFoldDB" id="A0A6J4IU63"/>
<protein>
    <submittedName>
        <fullName evidence="1">Uncharacterized protein</fullName>
    </submittedName>
</protein>
<sequence>MTTNVQPPLAGLFSKVAVNSLLNLPIAASWSMFLIRRTGGSRLIGLGP</sequence>
<dbReference type="EMBL" id="CADCSZ010000165">
    <property type="protein sequence ID" value="CAA9259649.1"/>
    <property type="molecule type" value="Genomic_DNA"/>
</dbReference>
<accession>A0A6J4IU63</accession>
<gene>
    <name evidence="1" type="ORF">AVDCRST_MAG76-2751</name>
</gene>
<reference evidence="1" key="1">
    <citation type="submission" date="2020-02" db="EMBL/GenBank/DDBJ databases">
        <authorList>
            <person name="Meier V. D."/>
        </authorList>
    </citation>
    <scope>NUCLEOTIDE SEQUENCE</scope>
    <source>
        <strain evidence="1">AVDCRST_MAG76</strain>
    </source>
</reference>
<name>A0A6J4IU63_9ACTN</name>
<organism evidence="1">
    <name type="scientific">uncultured Acidimicrobiales bacterium</name>
    <dbReference type="NCBI Taxonomy" id="310071"/>
    <lineage>
        <taxon>Bacteria</taxon>
        <taxon>Bacillati</taxon>
        <taxon>Actinomycetota</taxon>
        <taxon>Acidimicrobiia</taxon>
        <taxon>Acidimicrobiales</taxon>
        <taxon>environmental samples</taxon>
    </lineage>
</organism>
<evidence type="ECO:0000313" key="1">
    <source>
        <dbReference type="EMBL" id="CAA9259649.1"/>
    </source>
</evidence>